<gene>
    <name evidence="1" type="ORF">KZX47_10335</name>
</gene>
<dbReference type="Proteomes" id="UP000724268">
    <property type="component" value="Unassembled WGS sequence"/>
</dbReference>
<keyword evidence="2" id="KW-1185">Reference proteome</keyword>
<dbReference type="SUPFAM" id="SSF56300">
    <property type="entry name" value="Metallo-dependent phosphatases"/>
    <property type="match status" value="1"/>
</dbReference>
<comment type="caution">
    <text evidence="1">The sequence shown here is derived from an EMBL/GenBank/DDBJ whole genome shotgun (WGS) entry which is preliminary data.</text>
</comment>
<evidence type="ECO:0000313" key="2">
    <source>
        <dbReference type="Proteomes" id="UP000724268"/>
    </source>
</evidence>
<organism evidence="1 2">
    <name type="scientific">Thermus brevis</name>
    <dbReference type="NCBI Taxonomy" id="2862456"/>
    <lineage>
        <taxon>Bacteria</taxon>
        <taxon>Thermotogati</taxon>
        <taxon>Deinococcota</taxon>
        <taxon>Deinococci</taxon>
        <taxon>Thermales</taxon>
        <taxon>Thermaceae</taxon>
        <taxon>Thermus</taxon>
    </lineage>
</organism>
<accession>A0ABS6ZZU3</accession>
<dbReference type="Gene3D" id="3.60.21.10">
    <property type="match status" value="1"/>
</dbReference>
<dbReference type="InterPro" id="IPR029052">
    <property type="entry name" value="Metallo-depent_PP-like"/>
</dbReference>
<evidence type="ECO:0008006" key="3">
    <source>
        <dbReference type="Google" id="ProtNLM"/>
    </source>
</evidence>
<reference evidence="1 2" key="1">
    <citation type="submission" date="2021-07" db="EMBL/GenBank/DDBJ databases">
        <title>Thermus aquaticus gen. n. and sp. n., a nonsporulating extreme thermophile.</title>
        <authorList>
            <person name="Hu C.-J."/>
            <person name="Li W.-J."/>
            <person name="Xian W.-D."/>
        </authorList>
    </citation>
    <scope>NUCLEOTIDE SEQUENCE [LARGE SCALE GENOMIC DNA]</scope>
    <source>
        <strain evidence="1 2">SYSU G05001</strain>
    </source>
</reference>
<evidence type="ECO:0000313" key="1">
    <source>
        <dbReference type="EMBL" id="MBW6395546.1"/>
    </source>
</evidence>
<proteinExistence type="predicted"/>
<sequence>MERPTWYTPELQARVEAYRKAHPEAGWRRMSKDLGLPPWQAKRIFEGLYLGLDVPVSPKVYARLRTGQGEQASFTLEGQGDRASVSGLSPHQDLEAFLRENGVDLEVWAVERYMINRWEMGAVVDGEVVKTPLYQIKAWLRRKAGPELDPAFLRALFAELATRAPHLPDPAPAPREGEPRMAVLATPDLHVGKLAWGEETGENYDSRIALDVWRKAVGSLLRHLEAHPVELLIVPLGNDLFHVDGLENTTTRGTRVDVDSRWQRAFRLVAEFVLEELLEAARRRAPRVKVVMVPGNHDHQRVFYLGELLRAYYRHAPGVRVDNDPRPRKYYLWRGVLLGWTHGHRERARDLGLIMAQEQREAWARAQWTEWQVGHYHARRQYWHMPLVDERGVVVRVLPSLSGVDAWHAEQGFIGANKGAQLIVYAPHGEEAVYTYLPPKETYVRP</sequence>
<protein>
    <recommendedName>
        <fullName evidence="3">Calcineurin-like phosphoesterase domain-containing protein</fullName>
    </recommendedName>
</protein>
<name>A0ABS6ZZU3_9DEIN</name>
<dbReference type="EMBL" id="JAHXRS010000019">
    <property type="protein sequence ID" value="MBW6395546.1"/>
    <property type="molecule type" value="Genomic_DNA"/>
</dbReference>
<dbReference type="RefSeq" id="WP_219760027.1">
    <property type="nucleotide sequence ID" value="NZ_JAHXRS010000019.1"/>
</dbReference>